<evidence type="ECO:0000259" key="2">
    <source>
        <dbReference type="Pfam" id="PF01882"/>
    </source>
</evidence>
<dbReference type="KEGG" id="mcad:Pan265_27430"/>
<dbReference type="SUPFAM" id="SSF53300">
    <property type="entry name" value="vWA-like"/>
    <property type="match status" value="1"/>
</dbReference>
<dbReference type="Pfam" id="PF01882">
    <property type="entry name" value="DUF58"/>
    <property type="match status" value="1"/>
</dbReference>
<dbReference type="RefSeq" id="WP_145447018.1">
    <property type="nucleotide sequence ID" value="NZ_CP036280.1"/>
</dbReference>
<dbReference type="InterPro" id="IPR002881">
    <property type="entry name" value="DUF58"/>
</dbReference>
<dbReference type="AlphaFoldDB" id="A0A518C0V8"/>
<dbReference type="InterPro" id="IPR018228">
    <property type="entry name" value="DNase_TatD-rel_CS"/>
</dbReference>
<dbReference type="OrthoDB" id="9780819at2"/>
<dbReference type="PROSITE" id="PS01091">
    <property type="entry name" value="TATD_3"/>
    <property type="match status" value="1"/>
</dbReference>
<proteinExistence type="predicted"/>
<evidence type="ECO:0000313" key="3">
    <source>
        <dbReference type="EMBL" id="QDU72867.1"/>
    </source>
</evidence>
<dbReference type="EMBL" id="CP036280">
    <property type="protein sequence ID" value="QDU72867.1"/>
    <property type="molecule type" value="Genomic_DNA"/>
</dbReference>
<protein>
    <submittedName>
        <fullName evidence="3">VWA domain containing CoxE-like protein</fullName>
    </submittedName>
</protein>
<feature type="region of interest" description="Disordered" evidence="1">
    <location>
        <begin position="1"/>
        <end position="20"/>
    </location>
</feature>
<evidence type="ECO:0000256" key="1">
    <source>
        <dbReference type="SAM" id="MobiDB-lite"/>
    </source>
</evidence>
<dbReference type="Gene3D" id="3.40.50.410">
    <property type="entry name" value="von Willebrand factor, type A domain"/>
    <property type="match status" value="1"/>
</dbReference>
<evidence type="ECO:0000313" key="4">
    <source>
        <dbReference type="Proteomes" id="UP000320386"/>
    </source>
</evidence>
<feature type="domain" description="DUF58" evidence="2">
    <location>
        <begin position="56"/>
        <end position="266"/>
    </location>
</feature>
<keyword evidence="4" id="KW-1185">Reference proteome</keyword>
<dbReference type="PANTHER" id="PTHR33608:SF7">
    <property type="entry name" value="DUF58 DOMAIN-CONTAINING PROTEIN"/>
    <property type="match status" value="1"/>
</dbReference>
<dbReference type="Proteomes" id="UP000320386">
    <property type="component" value="Chromosome"/>
</dbReference>
<dbReference type="PANTHER" id="PTHR33608">
    <property type="entry name" value="BLL2464 PROTEIN"/>
    <property type="match status" value="1"/>
</dbReference>
<accession>A0A518C0V8</accession>
<feature type="region of interest" description="Disordered" evidence="1">
    <location>
        <begin position="164"/>
        <end position="185"/>
    </location>
</feature>
<organism evidence="3 4">
    <name type="scientific">Mucisphaera calidilacus</name>
    <dbReference type="NCBI Taxonomy" id="2527982"/>
    <lineage>
        <taxon>Bacteria</taxon>
        <taxon>Pseudomonadati</taxon>
        <taxon>Planctomycetota</taxon>
        <taxon>Phycisphaerae</taxon>
        <taxon>Phycisphaerales</taxon>
        <taxon>Phycisphaeraceae</taxon>
        <taxon>Mucisphaera</taxon>
    </lineage>
</organism>
<sequence>MARTTTASTTRTPTHDGNEHLASLGSVELRARLLIEGLAAGLHRSPLRGLSLEFAEHRPYAPGDDLRHLDWKAYGKTDRLYLKRHHQETNVDLMLLVDTSGSMAYRSDNAPWSKYDAAITLVTALTLLALNQHDRAGIQTFGSLKPTQLPVSSSRSQWLRAAHTLEHDKPQPRHRNNDDPEPPKAEDLARAVTRLDAQLTRRSIVIILSDLFDEPDAIQRALARLRFAGHDVMLLQVIDPAERAFPFSTSSEFDGLEAEGKQPIDPALVAPAYRSIFEQHLTSITRAAAAMSFDHLLLETDRPMIPALRHALALRSSTAQRRG</sequence>
<reference evidence="3 4" key="1">
    <citation type="submission" date="2019-02" db="EMBL/GenBank/DDBJ databases">
        <title>Deep-cultivation of Planctomycetes and their phenomic and genomic characterization uncovers novel biology.</title>
        <authorList>
            <person name="Wiegand S."/>
            <person name="Jogler M."/>
            <person name="Boedeker C."/>
            <person name="Pinto D."/>
            <person name="Vollmers J."/>
            <person name="Rivas-Marin E."/>
            <person name="Kohn T."/>
            <person name="Peeters S.H."/>
            <person name="Heuer A."/>
            <person name="Rast P."/>
            <person name="Oberbeckmann S."/>
            <person name="Bunk B."/>
            <person name="Jeske O."/>
            <person name="Meyerdierks A."/>
            <person name="Storesund J.E."/>
            <person name="Kallscheuer N."/>
            <person name="Luecker S."/>
            <person name="Lage O.M."/>
            <person name="Pohl T."/>
            <person name="Merkel B.J."/>
            <person name="Hornburger P."/>
            <person name="Mueller R.-W."/>
            <person name="Bruemmer F."/>
            <person name="Labrenz M."/>
            <person name="Spormann A.M."/>
            <person name="Op den Camp H."/>
            <person name="Overmann J."/>
            <person name="Amann R."/>
            <person name="Jetten M.S.M."/>
            <person name="Mascher T."/>
            <person name="Medema M.H."/>
            <person name="Devos D.P."/>
            <person name="Kaster A.-K."/>
            <person name="Ovreas L."/>
            <person name="Rohde M."/>
            <person name="Galperin M.Y."/>
            <person name="Jogler C."/>
        </authorList>
    </citation>
    <scope>NUCLEOTIDE SEQUENCE [LARGE SCALE GENOMIC DNA]</scope>
    <source>
        <strain evidence="3 4">Pan265</strain>
    </source>
</reference>
<gene>
    <name evidence="3" type="ORF">Pan265_27430</name>
</gene>
<dbReference type="InterPro" id="IPR036465">
    <property type="entry name" value="vWFA_dom_sf"/>
</dbReference>
<name>A0A518C0V8_9BACT</name>
<feature type="compositionally biased region" description="Low complexity" evidence="1">
    <location>
        <begin position="1"/>
        <end position="12"/>
    </location>
</feature>